<evidence type="ECO:0000313" key="3">
    <source>
        <dbReference type="Proteomes" id="UP000054248"/>
    </source>
</evidence>
<organism evidence="2 3">
    <name type="scientific">Tulasnella calospora MUT 4182</name>
    <dbReference type="NCBI Taxonomy" id="1051891"/>
    <lineage>
        <taxon>Eukaryota</taxon>
        <taxon>Fungi</taxon>
        <taxon>Dikarya</taxon>
        <taxon>Basidiomycota</taxon>
        <taxon>Agaricomycotina</taxon>
        <taxon>Agaricomycetes</taxon>
        <taxon>Cantharellales</taxon>
        <taxon>Tulasnellaceae</taxon>
        <taxon>Tulasnella</taxon>
    </lineage>
</organism>
<proteinExistence type="predicted"/>
<dbReference type="AlphaFoldDB" id="A0A0C3Q120"/>
<evidence type="ECO:0000256" key="1">
    <source>
        <dbReference type="SAM" id="MobiDB-lite"/>
    </source>
</evidence>
<dbReference type="EMBL" id="KN823647">
    <property type="protein sequence ID" value="KIO16176.1"/>
    <property type="molecule type" value="Genomic_DNA"/>
</dbReference>
<sequence length="84" mass="9277">MPIVCISVARVRPRTSKGITDLLLPSTSTPLTGCRSPRRKKSAALEAPKNMRETAPTLGLGLARYRNQPDKSPHELRTAMHHHP</sequence>
<keyword evidence="3" id="KW-1185">Reference proteome</keyword>
<dbReference type="OrthoDB" id="5871179at2759"/>
<name>A0A0C3Q120_9AGAM</name>
<reference evidence="3" key="2">
    <citation type="submission" date="2015-01" db="EMBL/GenBank/DDBJ databases">
        <title>Evolutionary Origins and Diversification of the Mycorrhizal Mutualists.</title>
        <authorList>
            <consortium name="DOE Joint Genome Institute"/>
            <consortium name="Mycorrhizal Genomics Consortium"/>
            <person name="Kohler A."/>
            <person name="Kuo A."/>
            <person name="Nagy L.G."/>
            <person name="Floudas D."/>
            <person name="Copeland A."/>
            <person name="Barry K.W."/>
            <person name="Cichocki N."/>
            <person name="Veneault-Fourrey C."/>
            <person name="LaButti K."/>
            <person name="Lindquist E.A."/>
            <person name="Lipzen A."/>
            <person name="Lundell T."/>
            <person name="Morin E."/>
            <person name="Murat C."/>
            <person name="Riley R."/>
            <person name="Ohm R."/>
            <person name="Sun H."/>
            <person name="Tunlid A."/>
            <person name="Henrissat B."/>
            <person name="Grigoriev I.V."/>
            <person name="Hibbett D.S."/>
            <person name="Martin F."/>
        </authorList>
    </citation>
    <scope>NUCLEOTIDE SEQUENCE [LARGE SCALE GENOMIC DNA]</scope>
    <source>
        <strain evidence="3">MUT 4182</strain>
    </source>
</reference>
<gene>
    <name evidence="2" type="ORF">M407DRAFT_193239</name>
</gene>
<feature type="region of interest" description="Disordered" evidence="1">
    <location>
        <begin position="30"/>
        <end position="84"/>
    </location>
</feature>
<dbReference type="HOGENOM" id="CLU_2529138_0_0_1"/>
<feature type="compositionally biased region" description="Basic and acidic residues" evidence="1">
    <location>
        <begin position="67"/>
        <end position="78"/>
    </location>
</feature>
<accession>A0A0C3Q120</accession>
<reference evidence="2 3" key="1">
    <citation type="submission" date="2014-04" db="EMBL/GenBank/DDBJ databases">
        <authorList>
            <consortium name="DOE Joint Genome Institute"/>
            <person name="Kuo A."/>
            <person name="Girlanda M."/>
            <person name="Perotto S."/>
            <person name="Kohler A."/>
            <person name="Nagy L.G."/>
            <person name="Floudas D."/>
            <person name="Copeland A."/>
            <person name="Barry K.W."/>
            <person name="Cichocki N."/>
            <person name="Veneault-Fourrey C."/>
            <person name="LaButti K."/>
            <person name="Lindquist E.A."/>
            <person name="Lipzen A."/>
            <person name="Lundell T."/>
            <person name="Morin E."/>
            <person name="Murat C."/>
            <person name="Sun H."/>
            <person name="Tunlid A."/>
            <person name="Henrissat B."/>
            <person name="Grigoriev I.V."/>
            <person name="Hibbett D.S."/>
            <person name="Martin F."/>
            <person name="Nordberg H.P."/>
            <person name="Cantor M.N."/>
            <person name="Hua S.X."/>
        </authorList>
    </citation>
    <scope>NUCLEOTIDE SEQUENCE [LARGE SCALE GENOMIC DNA]</scope>
    <source>
        <strain evidence="2 3">MUT 4182</strain>
    </source>
</reference>
<dbReference type="Proteomes" id="UP000054248">
    <property type="component" value="Unassembled WGS sequence"/>
</dbReference>
<protein>
    <submittedName>
        <fullName evidence="2">Uncharacterized protein</fullName>
    </submittedName>
</protein>
<evidence type="ECO:0000313" key="2">
    <source>
        <dbReference type="EMBL" id="KIO16176.1"/>
    </source>
</evidence>